<protein>
    <submittedName>
        <fullName evidence="2">Uncharacterized protein</fullName>
    </submittedName>
</protein>
<evidence type="ECO:0000256" key="1">
    <source>
        <dbReference type="SAM" id="MobiDB-lite"/>
    </source>
</evidence>
<organism evidence="2 3">
    <name type="scientific">Baudoinia panamericana (strain UAMH 10762)</name>
    <name type="common">Angels' share fungus</name>
    <name type="synonym">Baudoinia compniacensis (strain UAMH 10762)</name>
    <dbReference type="NCBI Taxonomy" id="717646"/>
    <lineage>
        <taxon>Eukaryota</taxon>
        <taxon>Fungi</taxon>
        <taxon>Dikarya</taxon>
        <taxon>Ascomycota</taxon>
        <taxon>Pezizomycotina</taxon>
        <taxon>Dothideomycetes</taxon>
        <taxon>Dothideomycetidae</taxon>
        <taxon>Mycosphaerellales</taxon>
        <taxon>Teratosphaeriaceae</taxon>
        <taxon>Baudoinia</taxon>
    </lineage>
</organism>
<reference evidence="2 3" key="1">
    <citation type="journal article" date="2012" name="PLoS Pathog.">
        <title>Diverse lifestyles and strategies of plant pathogenesis encoded in the genomes of eighteen Dothideomycetes fungi.</title>
        <authorList>
            <person name="Ohm R.A."/>
            <person name="Feau N."/>
            <person name="Henrissat B."/>
            <person name="Schoch C.L."/>
            <person name="Horwitz B.A."/>
            <person name="Barry K.W."/>
            <person name="Condon B.J."/>
            <person name="Copeland A.C."/>
            <person name="Dhillon B."/>
            <person name="Glaser F."/>
            <person name="Hesse C.N."/>
            <person name="Kosti I."/>
            <person name="LaButti K."/>
            <person name="Lindquist E.A."/>
            <person name="Lucas S."/>
            <person name="Salamov A.A."/>
            <person name="Bradshaw R.E."/>
            <person name="Ciuffetti L."/>
            <person name="Hamelin R.C."/>
            <person name="Kema G.H.J."/>
            <person name="Lawrence C."/>
            <person name="Scott J.A."/>
            <person name="Spatafora J.W."/>
            <person name="Turgeon B.G."/>
            <person name="de Wit P.J.G.M."/>
            <person name="Zhong S."/>
            <person name="Goodwin S.B."/>
            <person name="Grigoriev I.V."/>
        </authorList>
    </citation>
    <scope>NUCLEOTIDE SEQUENCE [LARGE SCALE GENOMIC DNA]</scope>
    <source>
        <strain evidence="2 3">UAMH 10762</strain>
    </source>
</reference>
<gene>
    <name evidence="2" type="ORF">BAUCODRAFT_147716</name>
</gene>
<dbReference type="Proteomes" id="UP000011761">
    <property type="component" value="Unassembled WGS sequence"/>
</dbReference>
<dbReference type="EMBL" id="KB445554">
    <property type="protein sequence ID" value="EMC97667.1"/>
    <property type="molecule type" value="Genomic_DNA"/>
</dbReference>
<dbReference type="GeneID" id="19108791"/>
<evidence type="ECO:0000313" key="2">
    <source>
        <dbReference type="EMBL" id="EMC97667.1"/>
    </source>
</evidence>
<evidence type="ECO:0000313" key="3">
    <source>
        <dbReference type="Proteomes" id="UP000011761"/>
    </source>
</evidence>
<dbReference type="HOGENOM" id="CLU_1488744_0_0_1"/>
<sequence>MARTRTSPTHAEGGSIVAGRFLTVLGPDHLEMNLPLNKTASKAVGSRASTILAASVRGGRVEKATSHLQAASVARSRHQVPLKQFGSLSARQLHELNVKKDESLIRRAKSIMARPSLWGSGSAFVTASPQPPIRLAQKRKADTIMEQCEPKRRLIQSEQGSNIKQHSDSGLTVSSASPRAL</sequence>
<proteinExistence type="predicted"/>
<accession>M2LT28</accession>
<dbReference type="RefSeq" id="XP_007675932.1">
    <property type="nucleotide sequence ID" value="XM_007677742.1"/>
</dbReference>
<dbReference type="AlphaFoldDB" id="M2LT28"/>
<keyword evidence="3" id="KW-1185">Reference proteome</keyword>
<name>M2LT28_BAUPA</name>
<feature type="compositionally biased region" description="Polar residues" evidence="1">
    <location>
        <begin position="156"/>
        <end position="181"/>
    </location>
</feature>
<feature type="region of interest" description="Disordered" evidence="1">
    <location>
        <begin position="153"/>
        <end position="181"/>
    </location>
</feature>
<dbReference type="KEGG" id="bcom:BAUCODRAFT_147716"/>